<comment type="caution">
    <text evidence="1">The sequence shown here is derived from an EMBL/GenBank/DDBJ whole genome shotgun (WGS) entry which is preliminary data.</text>
</comment>
<evidence type="ECO:0000313" key="2">
    <source>
        <dbReference type="Proteomes" id="UP001472677"/>
    </source>
</evidence>
<dbReference type="Proteomes" id="UP001472677">
    <property type="component" value="Unassembled WGS sequence"/>
</dbReference>
<dbReference type="EMBL" id="JBBPBM010000077">
    <property type="protein sequence ID" value="KAK8511805.1"/>
    <property type="molecule type" value="Genomic_DNA"/>
</dbReference>
<gene>
    <name evidence="1" type="ORF">V6N12_000846</name>
</gene>
<protein>
    <submittedName>
        <fullName evidence="1">Uncharacterized protein</fullName>
    </submittedName>
</protein>
<keyword evidence="2" id="KW-1185">Reference proteome</keyword>
<organism evidence="1 2">
    <name type="scientific">Hibiscus sabdariffa</name>
    <name type="common">roselle</name>
    <dbReference type="NCBI Taxonomy" id="183260"/>
    <lineage>
        <taxon>Eukaryota</taxon>
        <taxon>Viridiplantae</taxon>
        <taxon>Streptophyta</taxon>
        <taxon>Embryophyta</taxon>
        <taxon>Tracheophyta</taxon>
        <taxon>Spermatophyta</taxon>
        <taxon>Magnoliopsida</taxon>
        <taxon>eudicotyledons</taxon>
        <taxon>Gunneridae</taxon>
        <taxon>Pentapetalae</taxon>
        <taxon>rosids</taxon>
        <taxon>malvids</taxon>
        <taxon>Malvales</taxon>
        <taxon>Malvaceae</taxon>
        <taxon>Malvoideae</taxon>
        <taxon>Hibiscus</taxon>
    </lineage>
</organism>
<name>A0ABR2BXL3_9ROSI</name>
<accession>A0ABR2BXL3</accession>
<evidence type="ECO:0000313" key="1">
    <source>
        <dbReference type="EMBL" id="KAK8511805.1"/>
    </source>
</evidence>
<sequence>MSRHVQFVPHIFPFATCHVLYVPWQPDVSLLIMSWKMATSLPTMPRQPDVLLHTMYDDVIVTPVSLDNLHDNLMLSLSHQFPWLIRHSKMSLMTCHIIILRHSEFVGRIQDTSPSFVNATTSHPLPSTLEPKTVTQALKDSLCRQAMDDEFNTLLCNHT</sequence>
<reference evidence="1 2" key="1">
    <citation type="journal article" date="2024" name="G3 (Bethesda)">
        <title>Genome assembly of Hibiscus sabdariffa L. provides insights into metabolisms of medicinal natural products.</title>
        <authorList>
            <person name="Kim T."/>
        </authorList>
    </citation>
    <scope>NUCLEOTIDE SEQUENCE [LARGE SCALE GENOMIC DNA]</scope>
    <source>
        <strain evidence="1">TK-2024</strain>
        <tissue evidence="1">Old leaves</tissue>
    </source>
</reference>
<proteinExistence type="predicted"/>